<comment type="subunit">
    <text evidence="10 11">Homooctamer. Dimer of tetramers.</text>
</comment>
<dbReference type="PIRSF" id="PIRSF003314">
    <property type="entry name" value="IPP_isomerase"/>
    <property type="match status" value="1"/>
</dbReference>
<dbReference type="SUPFAM" id="SSF51395">
    <property type="entry name" value="FMN-linked oxidoreductases"/>
    <property type="match status" value="1"/>
</dbReference>
<evidence type="ECO:0000256" key="9">
    <source>
        <dbReference type="ARBA" id="ARBA00023235"/>
    </source>
</evidence>
<feature type="binding site" evidence="11">
    <location>
        <begin position="62"/>
        <end position="64"/>
    </location>
    <ligand>
        <name>FMN</name>
        <dbReference type="ChEBI" id="CHEBI:58210"/>
    </ligand>
</feature>
<comment type="catalytic activity">
    <reaction evidence="11">
        <text>isopentenyl diphosphate = dimethylallyl diphosphate</text>
        <dbReference type="Rhea" id="RHEA:23284"/>
        <dbReference type="ChEBI" id="CHEBI:57623"/>
        <dbReference type="ChEBI" id="CHEBI:128769"/>
        <dbReference type="EC" id="5.3.3.2"/>
    </reaction>
</comment>
<evidence type="ECO:0000259" key="12">
    <source>
        <dbReference type="Pfam" id="PF01070"/>
    </source>
</evidence>
<sequence>MNRSARKLDHINHALITGQANSHGFQDLKFVHNSIPEININEISLTSEIGELHLSSPIFINAMTGGGGERTKEINQQLAEVAAETNIGMAVGSQMAALKDQEQRSTYEVVRRIHSKGIIFANLGSEATVDQAKRAIDMLEANAFQLHVNVIQELVMPEGDRDFTKTLTRIEHLVHQLEVPVIVKEVGYGMSKSTVSKLASVGVEAVDVGGFGGTNFSRIENERRQRRLDFFDDWGITTTCSLLEAKDARTTLHVLASGGLQTALDLAKAMALGACAGGFAGHFLKILVEKGQEALITEITELQKDLKMILTALQLHAPQQLKEVPLVISGDTFHWASQRGLDISDISQR</sequence>
<feature type="binding site" evidence="11">
    <location>
        <position position="214"/>
    </location>
    <ligand>
        <name>FMN</name>
        <dbReference type="ChEBI" id="CHEBI:58210"/>
    </ligand>
</feature>
<feature type="binding site" evidence="11">
    <location>
        <position position="184"/>
    </location>
    <ligand>
        <name>FMN</name>
        <dbReference type="ChEBI" id="CHEBI:58210"/>
    </ligand>
</feature>
<keyword evidence="9 11" id="KW-0413">Isomerase</keyword>
<comment type="cofactor">
    <cofactor evidence="1 11">
        <name>FMN</name>
        <dbReference type="ChEBI" id="CHEBI:58210"/>
    </cofactor>
</comment>
<feature type="binding site" evidence="11">
    <location>
        <position position="93"/>
    </location>
    <ligand>
        <name>FMN</name>
        <dbReference type="ChEBI" id="CHEBI:58210"/>
    </ligand>
</feature>
<gene>
    <name evidence="11 13" type="primary">fni</name>
    <name evidence="13" type="ORF">ACFFH4_12460</name>
</gene>
<dbReference type="Proteomes" id="UP001589833">
    <property type="component" value="Unassembled WGS sequence"/>
</dbReference>
<evidence type="ECO:0000256" key="11">
    <source>
        <dbReference type="HAMAP-Rule" id="MF_00354"/>
    </source>
</evidence>
<dbReference type="PANTHER" id="PTHR43665">
    <property type="entry name" value="ISOPENTENYL-DIPHOSPHATE DELTA-ISOMERASE"/>
    <property type="match status" value="1"/>
</dbReference>
<keyword evidence="2 11" id="KW-0963">Cytoplasm</keyword>
<feature type="binding site" evidence="11">
    <location>
        <position position="152"/>
    </location>
    <ligand>
        <name>substrate</name>
    </ligand>
</feature>
<evidence type="ECO:0000256" key="4">
    <source>
        <dbReference type="ARBA" id="ARBA00022643"/>
    </source>
</evidence>
<feature type="binding site" evidence="11">
    <location>
        <position position="122"/>
    </location>
    <ligand>
        <name>FMN</name>
        <dbReference type="ChEBI" id="CHEBI:58210"/>
    </ligand>
</feature>
<comment type="cofactor">
    <cofactor evidence="11">
        <name>NADPH</name>
        <dbReference type="ChEBI" id="CHEBI:57783"/>
    </cofactor>
</comment>
<evidence type="ECO:0000256" key="1">
    <source>
        <dbReference type="ARBA" id="ARBA00001917"/>
    </source>
</evidence>
<proteinExistence type="inferred from homology"/>
<feature type="binding site" evidence="11">
    <location>
        <begin position="6"/>
        <end position="7"/>
    </location>
    <ligand>
        <name>substrate</name>
    </ligand>
</feature>
<dbReference type="RefSeq" id="WP_273840802.1">
    <property type="nucleotide sequence ID" value="NZ_JAQQWT010000002.1"/>
</dbReference>
<name>A0ABV6NI90_9BACI</name>
<evidence type="ECO:0000256" key="8">
    <source>
        <dbReference type="ARBA" id="ARBA00023229"/>
    </source>
</evidence>
<comment type="caution">
    <text evidence="13">The sequence shown here is derived from an EMBL/GenBank/DDBJ whole genome shotgun (WGS) entry which is preliminary data.</text>
</comment>
<keyword evidence="6 11" id="KW-0460">Magnesium</keyword>
<evidence type="ECO:0000313" key="13">
    <source>
        <dbReference type="EMBL" id="MFC0559863.1"/>
    </source>
</evidence>
<dbReference type="EMBL" id="JBHLTR010000017">
    <property type="protein sequence ID" value="MFC0559863.1"/>
    <property type="molecule type" value="Genomic_DNA"/>
</dbReference>
<keyword evidence="3 11" id="KW-0285">Flavoprotein</keyword>
<dbReference type="Pfam" id="PF01070">
    <property type="entry name" value="FMN_dh"/>
    <property type="match status" value="1"/>
</dbReference>
<protein>
    <recommendedName>
        <fullName evidence="11">Isopentenyl-diphosphate delta-isomerase</fullName>
        <shortName evidence="11">IPP isomerase</shortName>
        <ecNumber evidence="11">5.3.3.2</ecNumber>
    </recommendedName>
    <alternativeName>
        <fullName evidence="11">Isopentenyl diphosphate:dimethylallyl diphosphate isomerase</fullName>
    </alternativeName>
    <alternativeName>
        <fullName evidence="11">Isopentenyl pyrophosphate isomerase</fullName>
    </alternativeName>
    <alternativeName>
        <fullName evidence="11">Type 2 isopentenyl diphosphate isomerase</fullName>
        <shortName evidence="11">IDI-2</shortName>
    </alternativeName>
</protein>
<comment type="cofactor">
    <cofactor evidence="11">
        <name>Mg(2+)</name>
        <dbReference type="ChEBI" id="CHEBI:18420"/>
    </cofactor>
</comment>
<evidence type="ECO:0000256" key="7">
    <source>
        <dbReference type="ARBA" id="ARBA00022857"/>
    </source>
</evidence>
<dbReference type="InterPro" id="IPR013785">
    <property type="entry name" value="Aldolase_TIM"/>
</dbReference>
<keyword evidence="5 11" id="KW-0479">Metal-binding</keyword>
<feature type="binding site" evidence="11">
    <location>
        <position position="153"/>
    </location>
    <ligand>
        <name>Mg(2+)</name>
        <dbReference type="ChEBI" id="CHEBI:18420"/>
    </ligand>
</feature>
<keyword evidence="8 11" id="KW-0414">Isoprene biosynthesis</keyword>
<dbReference type="InterPro" id="IPR011179">
    <property type="entry name" value="IPdP_isomerase"/>
</dbReference>
<dbReference type="GO" id="GO:0004452">
    <property type="term" value="F:isopentenyl-diphosphate delta-isomerase activity"/>
    <property type="evidence" value="ECO:0007669"/>
    <property type="project" value="UniProtKB-EC"/>
</dbReference>
<dbReference type="Gene3D" id="3.20.20.70">
    <property type="entry name" value="Aldolase class I"/>
    <property type="match status" value="1"/>
</dbReference>
<evidence type="ECO:0000256" key="2">
    <source>
        <dbReference type="ARBA" id="ARBA00022490"/>
    </source>
</evidence>
<evidence type="ECO:0000256" key="10">
    <source>
        <dbReference type="ARBA" id="ARBA00025810"/>
    </source>
</evidence>
<dbReference type="EC" id="5.3.3.2" evidence="11"/>
<evidence type="ECO:0000256" key="6">
    <source>
        <dbReference type="ARBA" id="ARBA00022842"/>
    </source>
</evidence>
<comment type="similarity">
    <text evidence="11">Belongs to the IPP isomerase type 2 family.</text>
</comment>
<evidence type="ECO:0000256" key="5">
    <source>
        <dbReference type="ARBA" id="ARBA00022723"/>
    </source>
</evidence>
<comment type="subcellular location">
    <subcellularLocation>
        <location evidence="11">Cytoplasm</location>
    </subcellularLocation>
</comment>
<keyword evidence="4 11" id="KW-0288">FMN</keyword>
<keyword evidence="7 11" id="KW-0521">NADP</keyword>
<accession>A0ABV6NI90</accession>
<dbReference type="CDD" id="cd02811">
    <property type="entry name" value="IDI-2_FMN"/>
    <property type="match status" value="1"/>
</dbReference>
<dbReference type="NCBIfam" id="TIGR02151">
    <property type="entry name" value="IPP_isom_2"/>
    <property type="match status" value="1"/>
</dbReference>
<evidence type="ECO:0000313" key="14">
    <source>
        <dbReference type="Proteomes" id="UP001589833"/>
    </source>
</evidence>
<dbReference type="InterPro" id="IPR000262">
    <property type="entry name" value="FMN-dep_DH"/>
</dbReference>
<comment type="function">
    <text evidence="11">Involved in the biosynthesis of isoprenoids. Catalyzes the 1,3-allylic rearrangement of the homoallylic substrate isopentenyl (IPP) to its allylic isomer, dimethylallyl diphosphate (DMAPP).</text>
</comment>
<keyword evidence="14" id="KW-1185">Reference proteome</keyword>
<comment type="caution">
    <text evidence="11">Lacks conserved residue(s) required for the propagation of feature annotation.</text>
</comment>
<dbReference type="HAMAP" id="MF_00354">
    <property type="entry name" value="Idi_2"/>
    <property type="match status" value="1"/>
</dbReference>
<feature type="binding site" evidence="11">
    <location>
        <begin position="280"/>
        <end position="281"/>
    </location>
    <ligand>
        <name>FMN</name>
        <dbReference type="ChEBI" id="CHEBI:58210"/>
    </ligand>
</feature>
<dbReference type="PANTHER" id="PTHR43665:SF1">
    <property type="entry name" value="ISOPENTENYL-DIPHOSPHATE DELTA-ISOMERASE"/>
    <property type="match status" value="1"/>
</dbReference>
<feature type="domain" description="FMN-dependent dehydrogenase" evidence="12">
    <location>
        <begin position="162"/>
        <end position="320"/>
    </location>
</feature>
<organism evidence="13 14">
    <name type="scientific">Halalkalibacter alkalisediminis</name>
    <dbReference type="NCBI Taxonomy" id="935616"/>
    <lineage>
        <taxon>Bacteria</taxon>
        <taxon>Bacillati</taxon>
        <taxon>Bacillota</taxon>
        <taxon>Bacilli</taxon>
        <taxon>Bacillales</taxon>
        <taxon>Bacillaceae</taxon>
        <taxon>Halalkalibacter</taxon>
    </lineage>
</organism>
<evidence type="ECO:0000256" key="3">
    <source>
        <dbReference type="ARBA" id="ARBA00022630"/>
    </source>
</evidence>
<reference evidence="13 14" key="1">
    <citation type="submission" date="2024-09" db="EMBL/GenBank/DDBJ databases">
        <authorList>
            <person name="Sun Q."/>
            <person name="Mori K."/>
        </authorList>
    </citation>
    <scope>NUCLEOTIDE SEQUENCE [LARGE SCALE GENOMIC DNA]</scope>
    <source>
        <strain evidence="13 14">NCAIM B.02301</strain>
    </source>
</reference>